<gene>
    <name evidence="1" type="ORF">ENS56_14865</name>
</gene>
<dbReference type="SUPFAM" id="SSF51126">
    <property type="entry name" value="Pectin lyase-like"/>
    <property type="match status" value="1"/>
</dbReference>
<evidence type="ECO:0000313" key="1">
    <source>
        <dbReference type="EMBL" id="HGT49318.1"/>
    </source>
</evidence>
<protein>
    <submittedName>
        <fullName evidence="1">Uncharacterized protein</fullName>
    </submittedName>
</protein>
<accession>A0A832G8G7</accession>
<sequence length="633" mass="69871">MKFKVTSIFILLLHFIIFNYTFLIEAKATIRYVSKTGSSTPPYTSWSTAADSIQKCINISQAGDTIYVANGVYRELITMIPGLSLIGAGMDSCIVDTRGIASSYYDGVIVKDSCLFKGFQVIATNQIGNGIKAQGQAFISEKGLITMNKVLDGFLGIYLFDSDITVKNNICLNNGRGIVVDYSNSLVSENFISSNYEGGDRGIEVFDLAHLYSPIITNNYIETNLFGITSILGPRSLTITNNIVVVIDPEGGWGINIGTSADTAKVFNNLIMAKEFPTNLGGIGISNPPRYVYNNLIFGNAESDGTGIGINGTNLNLVKILNNLIVGGQYGIYSDNNPSGTVPAYYNNIWMTDIKARGFTLDSTNISVDPMFVNEDTTQGQLDFHLQMFSPLIDAGDPSIADLDGTRSDIGLYGGPFGERYFYQDLPPKAPVNLSAIVDDSGIIKLRWNRNTEADTSYYNIYRSTTANFTIDSTKLIGSTKDTSFINIYLPIYERLYYKITCLDRQGNQSQPSEELLVNLTSISEYPTVVNDYYLYQNYPNPFNPSTKIGYKLKERGYVKLYVYDVKGEVVAVLVNQEQEAGYYEVEFNAVSGVQSVPQTGIASGIYIYQIMVRSSEGNIPVFTDSKKMIYIK</sequence>
<dbReference type="InterPro" id="IPR012334">
    <property type="entry name" value="Pectin_lyas_fold"/>
</dbReference>
<comment type="caution">
    <text evidence="1">The sequence shown here is derived from an EMBL/GenBank/DDBJ whole genome shotgun (WGS) entry which is preliminary data.</text>
</comment>
<dbReference type="InterPro" id="IPR013783">
    <property type="entry name" value="Ig-like_fold"/>
</dbReference>
<name>A0A832G8G7_9BACT</name>
<dbReference type="InterPro" id="IPR011050">
    <property type="entry name" value="Pectin_lyase_fold/virulence"/>
</dbReference>
<organism evidence="1">
    <name type="scientific">Ignavibacterium album</name>
    <dbReference type="NCBI Taxonomy" id="591197"/>
    <lineage>
        <taxon>Bacteria</taxon>
        <taxon>Pseudomonadati</taxon>
        <taxon>Ignavibacteriota</taxon>
        <taxon>Ignavibacteria</taxon>
        <taxon>Ignavibacteriales</taxon>
        <taxon>Ignavibacteriaceae</taxon>
        <taxon>Ignavibacterium</taxon>
    </lineage>
</organism>
<proteinExistence type="predicted"/>
<dbReference type="Gene3D" id="2.60.40.4070">
    <property type="match status" value="1"/>
</dbReference>
<dbReference type="EMBL" id="DSVI01000027">
    <property type="protein sequence ID" value="HGT49318.1"/>
    <property type="molecule type" value="Genomic_DNA"/>
</dbReference>
<dbReference type="Gene3D" id="2.60.40.10">
    <property type="entry name" value="Immunoglobulins"/>
    <property type="match status" value="1"/>
</dbReference>
<dbReference type="SUPFAM" id="SSF49265">
    <property type="entry name" value="Fibronectin type III"/>
    <property type="match status" value="1"/>
</dbReference>
<dbReference type="InterPro" id="IPR036116">
    <property type="entry name" value="FN3_sf"/>
</dbReference>
<dbReference type="AlphaFoldDB" id="A0A832G8G7"/>
<reference evidence="1" key="1">
    <citation type="journal article" date="2020" name="mSystems">
        <title>Genome- and Community-Level Interaction Insights into Carbon Utilization and Element Cycling Functions of Hydrothermarchaeota in Hydrothermal Sediment.</title>
        <authorList>
            <person name="Zhou Z."/>
            <person name="Liu Y."/>
            <person name="Xu W."/>
            <person name="Pan J."/>
            <person name="Luo Z.H."/>
            <person name="Li M."/>
        </authorList>
    </citation>
    <scope>NUCLEOTIDE SEQUENCE [LARGE SCALE GENOMIC DNA]</scope>
    <source>
        <strain evidence="1">SpSt-500</strain>
    </source>
</reference>
<dbReference type="Gene3D" id="2.160.20.10">
    <property type="entry name" value="Single-stranded right-handed beta-helix, Pectin lyase-like"/>
    <property type="match status" value="1"/>
</dbReference>